<protein>
    <submittedName>
        <fullName evidence="5">8.9 kDa family member</fullName>
    </submittedName>
</protein>
<evidence type="ECO:0000256" key="1">
    <source>
        <dbReference type="ARBA" id="ARBA00004613"/>
    </source>
</evidence>
<dbReference type="Pfam" id="PF15430">
    <property type="entry name" value="SVWC"/>
    <property type="match status" value="1"/>
</dbReference>
<dbReference type="InterPro" id="IPR029277">
    <property type="entry name" value="SVWC_dom"/>
</dbReference>
<comment type="subcellular location">
    <subcellularLocation>
        <location evidence="1">Secreted</location>
    </subcellularLocation>
</comment>
<evidence type="ECO:0000256" key="2">
    <source>
        <dbReference type="ARBA" id="ARBA00022525"/>
    </source>
</evidence>
<dbReference type="SMART" id="SM01318">
    <property type="entry name" value="SVWC"/>
    <property type="match status" value="1"/>
</dbReference>
<reference evidence="5" key="1">
    <citation type="journal article" date="2017" name="Parasit. Vectors">
        <title>Sialotranscriptomics of Rhipicephalus zambeziensis reveals intricate expression profiles of secretory proteins and suggests tight temporal transcriptional regulation during blood-feeding.</title>
        <authorList>
            <person name="de Castro M.H."/>
            <person name="de Klerk D."/>
            <person name="Pienaar R."/>
            <person name="Rees D.J.G."/>
            <person name="Mans B.J."/>
        </authorList>
    </citation>
    <scope>NUCLEOTIDE SEQUENCE</scope>
    <source>
        <tissue evidence="5">Salivary glands</tissue>
    </source>
</reference>
<feature type="chain" id="PRO_5012668765" evidence="3">
    <location>
        <begin position="25"/>
        <end position="106"/>
    </location>
</feature>
<evidence type="ECO:0000313" key="5">
    <source>
        <dbReference type="EMBL" id="MAA11322.1"/>
    </source>
</evidence>
<feature type="signal peptide" evidence="3">
    <location>
        <begin position="1"/>
        <end position="24"/>
    </location>
</feature>
<organism evidence="5">
    <name type="scientific">Rhipicephalus zambeziensis</name>
    <dbReference type="NCBI Taxonomy" id="60191"/>
    <lineage>
        <taxon>Eukaryota</taxon>
        <taxon>Metazoa</taxon>
        <taxon>Ecdysozoa</taxon>
        <taxon>Arthropoda</taxon>
        <taxon>Chelicerata</taxon>
        <taxon>Arachnida</taxon>
        <taxon>Acari</taxon>
        <taxon>Parasitiformes</taxon>
        <taxon>Ixodida</taxon>
        <taxon>Ixodoidea</taxon>
        <taxon>Ixodidae</taxon>
        <taxon>Rhipicephalinae</taxon>
        <taxon>Rhipicephalus</taxon>
        <taxon>Rhipicephalus</taxon>
    </lineage>
</organism>
<evidence type="ECO:0000259" key="4">
    <source>
        <dbReference type="SMART" id="SM01318"/>
    </source>
</evidence>
<dbReference type="EMBL" id="GFPF01000176">
    <property type="protein sequence ID" value="MAA11322.1"/>
    <property type="molecule type" value="Transcribed_RNA"/>
</dbReference>
<keyword evidence="3" id="KW-0732">Signal</keyword>
<dbReference type="GO" id="GO:0005576">
    <property type="term" value="C:extracellular region"/>
    <property type="evidence" value="ECO:0007669"/>
    <property type="project" value="UniProtKB-SubCell"/>
</dbReference>
<name>A0A224YBY5_9ACAR</name>
<evidence type="ECO:0000256" key="3">
    <source>
        <dbReference type="SAM" id="SignalP"/>
    </source>
</evidence>
<accession>A0A224YBY5</accession>
<dbReference type="AlphaFoldDB" id="A0A224YBY5"/>
<keyword evidence="2" id="KW-0964">Secreted</keyword>
<proteinExistence type="predicted"/>
<feature type="domain" description="Single" evidence="4">
    <location>
        <begin position="38"/>
        <end position="105"/>
    </location>
</feature>
<sequence length="106" mass="11480">MSKLGTYLVVVIAGTLFLAELSREAVVTDPDAYRNGKCYFRGGIYKPGETVYDQPQCTRWTCFKINSTSGSMDGHSCGTVAAEPPCKVTPMTTGIYPKCCPDIVCP</sequence>